<dbReference type="Proteomes" id="UP000799118">
    <property type="component" value="Unassembled WGS sequence"/>
</dbReference>
<gene>
    <name evidence="1" type="ORF">BT96DRAFT_845385</name>
</gene>
<dbReference type="EMBL" id="ML771372">
    <property type="protein sequence ID" value="KAE9382541.1"/>
    <property type="molecule type" value="Genomic_DNA"/>
</dbReference>
<reference evidence="1" key="1">
    <citation type="journal article" date="2019" name="Environ. Microbiol.">
        <title>Fungal ecological strategies reflected in gene transcription - a case study of two litter decomposers.</title>
        <authorList>
            <person name="Barbi F."/>
            <person name="Kohler A."/>
            <person name="Barry K."/>
            <person name="Baskaran P."/>
            <person name="Daum C."/>
            <person name="Fauchery L."/>
            <person name="Ihrmark K."/>
            <person name="Kuo A."/>
            <person name="LaButti K."/>
            <person name="Lipzen A."/>
            <person name="Morin E."/>
            <person name="Grigoriev I.V."/>
            <person name="Henrissat B."/>
            <person name="Lindahl B."/>
            <person name="Martin F."/>
        </authorList>
    </citation>
    <scope>NUCLEOTIDE SEQUENCE</scope>
    <source>
        <strain evidence="1">JB14</strain>
    </source>
</reference>
<feature type="non-terminal residue" evidence="1">
    <location>
        <position position="1"/>
    </location>
</feature>
<dbReference type="InterPro" id="IPR011009">
    <property type="entry name" value="Kinase-like_dom_sf"/>
</dbReference>
<evidence type="ECO:0008006" key="3">
    <source>
        <dbReference type="Google" id="ProtNLM"/>
    </source>
</evidence>
<name>A0A6A4GAM7_9AGAR</name>
<sequence length="422" mass="47434">TAAPPIQIYDPVFGSFLKRVNDNDEVPDKILRSTAELLRSASTIKTAESPRDSESREILSRILGVGFEHVSNQDLTSADYMLAQHTPFNVNAAPIMAEVKSELGSGGSDPSVQSGFSYARFYCSPERAPIRKVSCCPAFLVGIAGPWLVICGAVFTVRPIIQRLCPYQWLGCSRVLDDQQVFQVARILYALKLSVEELQKSYENLSDPVPHKDEEPSYIHPRFCPHITHYTCNNQKETFRYEQPLEHDSSCVTFKATLLRTGSPIVVKFVRGYGVDAHKLMASINLAPKLIAHESLGEVYDNLNLVVMDYIDGKTLHDIFGPQPHPLPMGVKTGVRRALNILKSHEYVFGDLRRANVMLVNEQPQSQPIDKRIRFIDFDWAGKEGQGLRYPFHLASVVRTPSGASEYELITEEHQEKMFKVL</sequence>
<dbReference type="AlphaFoldDB" id="A0A6A4GAM7"/>
<accession>A0A6A4GAM7</accession>
<evidence type="ECO:0000313" key="1">
    <source>
        <dbReference type="EMBL" id="KAE9382541.1"/>
    </source>
</evidence>
<evidence type="ECO:0000313" key="2">
    <source>
        <dbReference type="Proteomes" id="UP000799118"/>
    </source>
</evidence>
<proteinExistence type="predicted"/>
<dbReference type="Gene3D" id="1.10.510.10">
    <property type="entry name" value="Transferase(Phosphotransferase) domain 1"/>
    <property type="match status" value="1"/>
</dbReference>
<dbReference type="SUPFAM" id="SSF56112">
    <property type="entry name" value="Protein kinase-like (PK-like)"/>
    <property type="match status" value="1"/>
</dbReference>
<dbReference type="OrthoDB" id="4062651at2759"/>
<organism evidence="1 2">
    <name type="scientific">Gymnopus androsaceus JB14</name>
    <dbReference type="NCBI Taxonomy" id="1447944"/>
    <lineage>
        <taxon>Eukaryota</taxon>
        <taxon>Fungi</taxon>
        <taxon>Dikarya</taxon>
        <taxon>Basidiomycota</taxon>
        <taxon>Agaricomycotina</taxon>
        <taxon>Agaricomycetes</taxon>
        <taxon>Agaricomycetidae</taxon>
        <taxon>Agaricales</taxon>
        <taxon>Marasmiineae</taxon>
        <taxon>Omphalotaceae</taxon>
        <taxon>Gymnopus</taxon>
    </lineage>
</organism>
<protein>
    <recommendedName>
        <fullName evidence="3">Protein kinase domain-containing protein</fullName>
    </recommendedName>
</protein>
<keyword evidence="2" id="KW-1185">Reference proteome</keyword>